<keyword evidence="4 7" id="KW-0472">Membrane</keyword>
<sequence length="643" mass="72736">MSFSVGTTFGWKVHDKPLFQEMAKRTFKQFVEQELGQVLKFFIYAVLEWIMIFVLFIDGFLAFFANEFANFFELPIPCLLCTRIDHVLVRRNSDFYYNDSICEHHKKNVSTLAFCHAHKKLSDIRNMCESCLLSFATGKESDCDTYKSLLGILHKDIELFVDEDHEVHLSLPAGKKENEGAIEKSHDHLCSCCGEPLKVKSSYIKGKHSSLAPAPSPRAPANPNLDLSHINYTELKLNSDESEVHEDNDRSRGISLEKPFEDAKAATVPLLMDADDEDKTPNFIRGNKFFGIPLSDSATNSPRWTRITRKSLLEKTEFASESGDGPVPNEAEGDILHHLKRQVRMDRKSLMALYMELDEERSASTVAANNAMAMITRLQAEKAAVQMEALQYQRMMEEQAEYDQEALQEMSNLLAKREEEIKDLEAELEVYRQNYGCLKEVDFEGQGEESDGGYRVLKPPSNSSYNGRTECTSPTRSLSEGSNAGVKAQNDYQSDSMQDEVGGEALDKSKKASQGLRHLDRLKNLDKKLKLSPSSDGGDVSPNSSSENDDYMEEETGIGSKAILRSELSRISEKIEALAAAKMHNYLPNHQWMCIRFLLDRFGALRLRCLRLKTSSKWSFATTWGKQACDLPWNRSSEILVET</sequence>
<evidence type="ECO:0000256" key="6">
    <source>
        <dbReference type="SAM" id="MobiDB-lite"/>
    </source>
</evidence>
<keyword evidence="10" id="KW-1185">Reference proteome</keyword>
<feature type="coiled-coil region" evidence="5">
    <location>
        <begin position="368"/>
        <end position="441"/>
    </location>
</feature>
<keyword evidence="5" id="KW-0175">Coiled coil</keyword>
<dbReference type="STRING" id="3641.S1S3Q2"/>
<feature type="domain" description="GTD-binding" evidence="8">
    <location>
        <begin position="334"/>
        <end position="432"/>
    </location>
</feature>
<dbReference type="OMA" id="YNESICN"/>
<evidence type="ECO:0000259" key="8">
    <source>
        <dbReference type="PROSITE" id="PS51775"/>
    </source>
</evidence>
<comment type="subcellular location">
    <subcellularLocation>
        <location evidence="1">Membrane</location>
        <topology evidence="1">Single-pass membrane protein</topology>
    </subcellularLocation>
</comment>
<dbReference type="InterPro" id="IPR039306">
    <property type="entry name" value="MYOB"/>
</dbReference>
<dbReference type="Pfam" id="PF04576">
    <property type="entry name" value="Zein-binding"/>
    <property type="match status" value="1"/>
</dbReference>
<dbReference type="HOGENOM" id="CLU_009392_3_0_1"/>
<gene>
    <name evidence="9" type="ORF">TCM_045761</name>
</gene>
<evidence type="ECO:0000256" key="7">
    <source>
        <dbReference type="SAM" id="Phobius"/>
    </source>
</evidence>
<dbReference type="eggNOG" id="ENOG502R2U1">
    <property type="taxonomic scope" value="Eukaryota"/>
</dbReference>
<dbReference type="PANTHER" id="PTHR31448">
    <property type="entry name" value="MYOSIN-BINDING PROTEIN 2"/>
    <property type="match status" value="1"/>
</dbReference>
<keyword evidence="3 7" id="KW-1133">Transmembrane helix</keyword>
<accession>S1S3Q2</accession>
<dbReference type="Proteomes" id="UP000026915">
    <property type="component" value="Unassembled WGS sequence"/>
</dbReference>
<dbReference type="AlphaFoldDB" id="S1S3Q2"/>
<protein>
    <recommendedName>
        <fullName evidence="8">GTD-binding domain-containing protein</fullName>
    </recommendedName>
</protein>
<feature type="transmembrane region" description="Helical" evidence="7">
    <location>
        <begin position="41"/>
        <end position="65"/>
    </location>
</feature>
<evidence type="ECO:0000256" key="1">
    <source>
        <dbReference type="ARBA" id="ARBA00004167"/>
    </source>
</evidence>
<evidence type="ECO:0000256" key="4">
    <source>
        <dbReference type="ARBA" id="ARBA00023136"/>
    </source>
</evidence>
<feature type="region of interest" description="Disordered" evidence="6">
    <location>
        <begin position="445"/>
        <end position="502"/>
    </location>
</feature>
<dbReference type="Gramene" id="EOY20301">
    <property type="protein sequence ID" value="EOY20301"/>
    <property type="gene ID" value="TCM_045761"/>
</dbReference>
<evidence type="ECO:0000256" key="5">
    <source>
        <dbReference type="SAM" id="Coils"/>
    </source>
</evidence>
<reference evidence="9 10" key="1">
    <citation type="journal article" date="2013" name="Genome Biol.">
        <title>The genome sequence of the most widely cultivated cacao type and its use to identify candidate genes regulating pod color.</title>
        <authorList>
            <person name="Motamayor J.C."/>
            <person name="Mockaitis K."/>
            <person name="Schmutz J."/>
            <person name="Haiminen N."/>
            <person name="Iii D.L."/>
            <person name="Cornejo O."/>
            <person name="Findley S.D."/>
            <person name="Zheng P."/>
            <person name="Utro F."/>
            <person name="Royaert S."/>
            <person name="Saski C."/>
            <person name="Jenkins J."/>
            <person name="Podicheti R."/>
            <person name="Zhao M."/>
            <person name="Scheffler B.E."/>
            <person name="Stack J.C."/>
            <person name="Feltus F.A."/>
            <person name="Mustiga G.M."/>
            <person name="Amores F."/>
            <person name="Phillips W."/>
            <person name="Marelli J.P."/>
            <person name="May G.D."/>
            <person name="Shapiro H."/>
            <person name="Ma J."/>
            <person name="Bustamante C.D."/>
            <person name="Schnell R.J."/>
            <person name="Main D."/>
            <person name="Gilbert D."/>
            <person name="Parida L."/>
            <person name="Kuhn D.N."/>
        </authorList>
    </citation>
    <scope>NUCLEOTIDE SEQUENCE [LARGE SCALE GENOMIC DNA]</scope>
    <source>
        <strain evidence="10">cv. Matina 1-6</strain>
    </source>
</reference>
<evidence type="ECO:0000313" key="10">
    <source>
        <dbReference type="Proteomes" id="UP000026915"/>
    </source>
</evidence>
<evidence type="ECO:0000313" key="9">
    <source>
        <dbReference type="EMBL" id="EOY20301.1"/>
    </source>
</evidence>
<dbReference type="GO" id="GO:0080115">
    <property type="term" value="F:myosin XI tail binding"/>
    <property type="evidence" value="ECO:0007669"/>
    <property type="project" value="UniProtKB-ARBA"/>
</dbReference>
<dbReference type="GO" id="GO:0016020">
    <property type="term" value="C:membrane"/>
    <property type="evidence" value="ECO:0007669"/>
    <property type="project" value="UniProtKB-SubCell"/>
</dbReference>
<keyword evidence="2 7" id="KW-0812">Transmembrane</keyword>
<organism evidence="9 10">
    <name type="scientific">Theobroma cacao</name>
    <name type="common">Cacao</name>
    <name type="synonym">Cocoa</name>
    <dbReference type="NCBI Taxonomy" id="3641"/>
    <lineage>
        <taxon>Eukaryota</taxon>
        <taxon>Viridiplantae</taxon>
        <taxon>Streptophyta</taxon>
        <taxon>Embryophyta</taxon>
        <taxon>Tracheophyta</taxon>
        <taxon>Spermatophyta</taxon>
        <taxon>Magnoliopsida</taxon>
        <taxon>eudicotyledons</taxon>
        <taxon>Gunneridae</taxon>
        <taxon>Pentapetalae</taxon>
        <taxon>rosids</taxon>
        <taxon>malvids</taxon>
        <taxon>Malvales</taxon>
        <taxon>Malvaceae</taxon>
        <taxon>Byttnerioideae</taxon>
        <taxon>Theobroma</taxon>
    </lineage>
</organism>
<feature type="region of interest" description="Disordered" evidence="6">
    <location>
        <begin position="527"/>
        <end position="553"/>
    </location>
</feature>
<dbReference type="InterPro" id="IPR007656">
    <property type="entry name" value="GTD-bd"/>
</dbReference>
<dbReference type="InParanoid" id="S1S3Q2"/>
<proteinExistence type="predicted"/>
<dbReference type="EMBL" id="KE133014">
    <property type="protein sequence ID" value="EOY20301.1"/>
    <property type="molecule type" value="Genomic_DNA"/>
</dbReference>
<name>S1S3Q2_THECC</name>
<evidence type="ECO:0000256" key="2">
    <source>
        <dbReference type="ARBA" id="ARBA00022692"/>
    </source>
</evidence>
<evidence type="ECO:0000256" key="3">
    <source>
        <dbReference type="ARBA" id="ARBA00022989"/>
    </source>
</evidence>
<dbReference type="PANTHER" id="PTHR31448:SF9">
    <property type="entry name" value="MYOSIN-BINDING PROTEIN 6-RELATED"/>
    <property type="match status" value="1"/>
</dbReference>
<dbReference type="FunCoup" id="S1S3Q2">
    <property type="interactions" value="1"/>
</dbReference>
<dbReference type="PROSITE" id="PS51775">
    <property type="entry name" value="GTD_BINDING"/>
    <property type="match status" value="1"/>
</dbReference>
<feature type="compositionally biased region" description="Polar residues" evidence="6">
    <location>
        <begin position="460"/>
        <end position="482"/>
    </location>
</feature>